<dbReference type="Gene3D" id="3.60.20.10">
    <property type="entry name" value="Glutamine Phosphoribosylpyrophosphate, subunit 1, domain 1"/>
    <property type="match status" value="1"/>
</dbReference>
<comment type="cofactor">
    <cofactor evidence="6">
        <name>Ca(2+)</name>
        <dbReference type="ChEBI" id="CHEBI:29108"/>
    </cofactor>
    <text evidence="6">Binds 1 Ca(2+) ion per dimer.</text>
</comment>
<dbReference type="RefSeq" id="WP_097044805.1">
    <property type="nucleotide sequence ID" value="NZ_OBEH01000001.1"/>
</dbReference>
<dbReference type="GO" id="GO:0017000">
    <property type="term" value="P:antibiotic biosynthetic process"/>
    <property type="evidence" value="ECO:0007669"/>
    <property type="project" value="InterPro"/>
</dbReference>
<dbReference type="Pfam" id="PF01804">
    <property type="entry name" value="Penicil_amidase"/>
    <property type="match status" value="1"/>
</dbReference>
<evidence type="ECO:0000256" key="2">
    <source>
        <dbReference type="ARBA" id="ARBA00022729"/>
    </source>
</evidence>
<dbReference type="PROSITE" id="PS51257">
    <property type="entry name" value="PROKAR_LIPOPROTEIN"/>
    <property type="match status" value="1"/>
</dbReference>
<evidence type="ECO:0000256" key="1">
    <source>
        <dbReference type="ARBA" id="ARBA00006586"/>
    </source>
</evidence>
<dbReference type="InterPro" id="IPR023343">
    <property type="entry name" value="Penicillin_amidase_dom1"/>
</dbReference>
<dbReference type="PANTHER" id="PTHR34218:SF3">
    <property type="entry name" value="ACYL-HOMOSERINE LACTONE ACYLASE PVDQ"/>
    <property type="match status" value="1"/>
</dbReference>
<keyword evidence="6" id="KW-0479">Metal-binding</keyword>
<dbReference type="InterPro" id="IPR043147">
    <property type="entry name" value="Penicillin_amidase_A-knob"/>
</dbReference>
<keyword evidence="8" id="KW-1185">Reference proteome</keyword>
<dbReference type="AlphaFoldDB" id="A0A285MD23"/>
<evidence type="ECO:0000313" key="8">
    <source>
        <dbReference type="Proteomes" id="UP000219048"/>
    </source>
</evidence>
<evidence type="ECO:0000256" key="4">
    <source>
        <dbReference type="ARBA" id="ARBA00023145"/>
    </source>
</evidence>
<name>A0A285MD23_9FLAO</name>
<dbReference type="EMBL" id="OBEH01000001">
    <property type="protein sequence ID" value="SNY94593.1"/>
    <property type="molecule type" value="Genomic_DNA"/>
</dbReference>
<dbReference type="Proteomes" id="UP000219048">
    <property type="component" value="Unassembled WGS sequence"/>
</dbReference>
<organism evidence="7 8">
    <name type="scientific">Flagellimonas pacifica</name>
    <dbReference type="NCBI Taxonomy" id="1247520"/>
    <lineage>
        <taxon>Bacteria</taxon>
        <taxon>Pseudomonadati</taxon>
        <taxon>Bacteroidota</taxon>
        <taxon>Flavobacteriia</taxon>
        <taxon>Flavobacteriales</taxon>
        <taxon>Flavobacteriaceae</taxon>
        <taxon>Flagellimonas</taxon>
    </lineage>
</organism>
<keyword evidence="4" id="KW-0865">Zymogen</keyword>
<dbReference type="PANTHER" id="PTHR34218">
    <property type="entry name" value="PEPTIDASE S45 PENICILLIN AMIDASE"/>
    <property type="match status" value="1"/>
</dbReference>
<evidence type="ECO:0000256" key="3">
    <source>
        <dbReference type="ARBA" id="ARBA00022801"/>
    </source>
</evidence>
<feature type="binding site" evidence="6">
    <location>
        <position position="269"/>
    </location>
    <ligand>
        <name>Ca(2+)</name>
        <dbReference type="ChEBI" id="CHEBI:29108"/>
    </ligand>
</feature>
<comment type="similarity">
    <text evidence="1">Belongs to the peptidase S45 family.</text>
</comment>
<protein>
    <submittedName>
        <fullName evidence="7">Acyl-homoserine lactone (AHL) acylase PvdQ</fullName>
    </submittedName>
</protein>
<dbReference type="PIRSF" id="PIRSF001227">
    <property type="entry name" value="Pen_acylase"/>
    <property type="match status" value="1"/>
</dbReference>
<dbReference type="Gene3D" id="1.10.1400.10">
    <property type="match status" value="1"/>
</dbReference>
<dbReference type="InterPro" id="IPR043146">
    <property type="entry name" value="Penicillin_amidase_N_B-knob"/>
</dbReference>
<reference evidence="8" key="1">
    <citation type="submission" date="2017-09" db="EMBL/GenBank/DDBJ databases">
        <authorList>
            <person name="Varghese N."/>
            <person name="Submissions S."/>
        </authorList>
    </citation>
    <scope>NUCLEOTIDE SEQUENCE [LARGE SCALE GENOMIC DNA]</scope>
    <source>
        <strain evidence="8">DSM 25885</strain>
    </source>
</reference>
<evidence type="ECO:0000256" key="5">
    <source>
        <dbReference type="PIRSR" id="PIRSR001227-1"/>
    </source>
</evidence>
<feature type="binding site" evidence="6">
    <location>
        <position position="272"/>
    </location>
    <ligand>
        <name>Ca(2+)</name>
        <dbReference type="ChEBI" id="CHEBI:29108"/>
    </ligand>
</feature>
<evidence type="ECO:0000256" key="6">
    <source>
        <dbReference type="PIRSR" id="PIRSR001227-2"/>
    </source>
</evidence>
<dbReference type="SUPFAM" id="SSF56235">
    <property type="entry name" value="N-terminal nucleophile aminohydrolases (Ntn hydrolases)"/>
    <property type="match status" value="1"/>
</dbReference>
<keyword evidence="6" id="KW-0106">Calcium</keyword>
<dbReference type="InterPro" id="IPR014395">
    <property type="entry name" value="Pen/GL7ACA/AHL_acylase"/>
</dbReference>
<dbReference type="InterPro" id="IPR002692">
    <property type="entry name" value="S45"/>
</dbReference>
<gene>
    <name evidence="7" type="ORF">SAMN06265377_0253</name>
</gene>
<dbReference type="Gene3D" id="2.30.120.10">
    <property type="match status" value="1"/>
</dbReference>
<accession>A0A285MD23</accession>
<dbReference type="GO" id="GO:0046872">
    <property type="term" value="F:metal ion binding"/>
    <property type="evidence" value="ECO:0007669"/>
    <property type="project" value="UniProtKB-KW"/>
</dbReference>
<feature type="active site" description="Nucleophile" evidence="5">
    <location>
        <position position="199"/>
    </location>
</feature>
<dbReference type="OrthoDB" id="9759796at2"/>
<dbReference type="Gene3D" id="1.10.439.10">
    <property type="entry name" value="Penicillin Amidohydrolase, domain 1"/>
    <property type="match status" value="1"/>
</dbReference>
<keyword evidence="2" id="KW-0732">Signal</keyword>
<dbReference type="GO" id="GO:0016811">
    <property type="term" value="F:hydrolase activity, acting on carbon-nitrogen (but not peptide) bonds, in linear amides"/>
    <property type="evidence" value="ECO:0007669"/>
    <property type="project" value="InterPro"/>
</dbReference>
<proteinExistence type="inferred from homology"/>
<dbReference type="InterPro" id="IPR029055">
    <property type="entry name" value="Ntn_hydrolases_N"/>
</dbReference>
<keyword evidence="3" id="KW-0378">Hydrolase</keyword>
<evidence type="ECO:0000313" key="7">
    <source>
        <dbReference type="EMBL" id="SNY94593.1"/>
    </source>
</evidence>
<dbReference type="CDD" id="cd01936">
    <property type="entry name" value="Ntn_CA"/>
    <property type="match status" value="1"/>
</dbReference>
<sequence>MRILSLLGLLILVGCGEKPQTEVEQWKAQAESVTIIRDDFGVPHIYGKTDADAVFGLLYAQCEDDFNRVEQNYIWATGRLAEVEGEDAIYSDLRANLFMTKEEAIGNYEKSPDWLKELCDAFADGINYYLHTHPEVKPKLLTRFEPWMPMYFSEGSIGGDIERISIRKIKAFYESGMELPEMEQFQIKKEKEMAEPQGSNGIAISGDLTESGNAMLLINPHTSFYFRGEVHVVSEEGLNAYGAVTWGQFFVYQGFNENTGWMHTSTYTDVMDEFKETIVKNDSSLFYQYGEELRPVETSEITLKYKTGDELKEKKFPLHRTHHGPITHAVDGQWTASGMMWEPVKALEQSYIRTKQDGYTGFREMMDIRTNSSNNTVYADSEGNIAYFHGNFIPKRDTIFDYSSPVDGNNPKTDWQGLHTVDENILVLNPENGWIQNCNSTPYTSALEFSPNRNDYPKYMSRDQENFRGIHAIELLTNQSGYTLDSLIQLAHDTYLPAFEALIPGLIEAYDKNPISKLKEPIEVLRKWDFRTSKESLAMTLAHYYGTECYRQANRPDGLYSMQLVEYWGDESPDSEKLALFQETVYRLKQDFGTWQMPWGEVNRYQRLNGDIRQAFDDTKPSMPIGFASGRWGALAAYGARYDNGTKKIYGTRGNSFVAVVEFGDKVKAKTILAGGQSGNPDSPHFDDQIQMYADIQWKDAAYYKEDVLERAVKTYKPGE</sequence>